<gene>
    <name evidence="7" type="ORF">K3769_30460</name>
</gene>
<evidence type="ECO:0000256" key="1">
    <source>
        <dbReference type="ARBA" id="ARBA00004776"/>
    </source>
</evidence>
<evidence type="ECO:0000259" key="6">
    <source>
        <dbReference type="Pfam" id="PF02709"/>
    </source>
</evidence>
<dbReference type="Pfam" id="PF02709">
    <property type="entry name" value="Glyco_transf_7C"/>
    <property type="match status" value="1"/>
</dbReference>
<comment type="pathway">
    <text evidence="1">Cell wall biogenesis; cell wall polysaccharide biosynthesis.</text>
</comment>
<evidence type="ECO:0000256" key="5">
    <source>
        <dbReference type="SAM" id="MobiDB-lite"/>
    </source>
</evidence>
<reference evidence="7" key="1">
    <citation type="journal article" date="2022" name="bioRxiv">
        <title>Discovery and biosynthetic assessment of Streptomyces ortus sp nov. isolated from a deep-sea sponge.</title>
        <authorList>
            <person name="Williams S.E."/>
        </authorList>
    </citation>
    <scope>NUCLEOTIDE SEQUENCE</scope>
    <source>
        <strain evidence="7">A15ISP2-DRY2</strain>
    </source>
</reference>
<comment type="similarity">
    <text evidence="2">Belongs to the glycosyltransferase 2 family.</text>
</comment>
<feature type="domain" description="Galactosyltransferase C-terminal" evidence="6">
    <location>
        <begin position="174"/>
        <end position="219"/>
    </location>
</feature>
<comment type="caution">
    <text evidence="7">The sequence shown here is derived from an EMBL/GenBank/DDBJ whole genome shotgun (WGS) entry which is preliminary data.</text>
</comment>
<feature type="compositionally biased region" description="Basic and acidic residues" evidence="5">
    <location>
        <begin position="280"/>
        <end position="292"/>
    </location>
</feature>
<evidence type="ECO:0000256" key="4">
    <source>
        <dbReference type="ARBA" id="ARBA00022679"/>
    </source>
</evidence>
<organism evidence="7 8">
    <name type="scientific">Streptomyces ortus</name>
    <dbReference type="NCBI Taxonomy" id="2867268"/>
    <lineage>
        <taxon>Bacteria</taxon>
        <taxon>Bacillati</taxon>
        <taxon>Actinomycetota</taxon>
        <taxon>Actinomycetes</taxon>
        <taxon>Kitasatosporales</taxon>
        <taxon>Streptomycetaceae</taxon>
        <taxon>Streptomyces</taxon>
    </lineage>
</organism>
<dbReference type="PANTHER" id="PTHR43179">
    <property type="entry name" value="RHAMNOSYLTRANSFERASE WBBL"/>
    <property type="match status" value="1"/>
</dbReference>
<sequence length="342" mass="36117">MPRIAMPRTAVITLAAGRHGHLALQRAGLDGGSRAPGQYVVVAMGDPGLGAVAAGRRPEAAVVDCPVRDGKLPLARARNLGAAHALARGAELLVFLDVDCVPGDRLLERYAEVAGDRPRSLLCGTVAYLPPPPDPVGGYRLADLPALAEPHPARPAPGAGEIQDGTDHTLFWSLSFALTADTWDAVGGFCEEYEGYGGEDTDYGQRARAAGVGLTWVGGAPAFHQYHPTTDPPVGHLDDILRNGEIFHRRWGWWPMSGWLDAFAEDGLIRWNRTAARWEATARGDATARREATTTGHTTAAPGPTTTAAPGPTTTAAPGTPPRRRAPAPDTSHRDPGDSRSP</sequence>
<evidence type="ECO:0000313" key="8">
    <source>
        <dbReference type="Proteomes" id="UP001165590"/>
    </source>
</evidence>
<dbReference type="Gene3D" id="3.90.550.10">
    <property type="entry name" value="Spore Coat Polysaccharide Biosynthesis Protein SpsA, Chain A"/>
    <property type="match status" value="1"/>
</dbReference>
<dbReference type="RefSeq" id="WP_267029459.1">
    <property type="nucleotide sequence ID" value="NZ_JAIFZO010000002.1"/>
</dbReference>
<accession>A0ABT3VEW7</accession>
<evidence type="ECO:0000256" key="3">
    <source>
        <dbReference type="ARBA" id="ARBA00022676"/>
    </source>
</evidence>
<feature type="compositionally biased region" description="Basic and acidic residues" evidence="5">
    <location>
        <begin position="331"/>
        <end position="342"/>
    </location>
</feature>
<keyword evidence="3 7" id="KW-0328">Glycosyltransferase</keyword>
<dbReference type="GO" id="GO:0016757">
    <property type="term" value="F:glycosyltransferase activity"/>
    <property type="evidence" value="ECO:0007669"/>
    <property type="project" value="UniProtKB-KW"/>
</dbReference>
<proteinExistence type="inferred from homology"/>
<dbReference type="InterPro" id="IPR027791">
    <property type="entry name" value="Galactosyl_T_C"/>
</dbReference>
<dbReference type="PANTHER" id="PTHR43179:SF12">
    <property type="entry name" value="GALACTOFURANOSYLTRANSFERASE GLFT2"/>
    <property type="match status" value="1"/>
</dbReference>
<evidence type="ECO:0000313" key="7">
    <source>
        <dbReference type="EMBL" id="MCX4237016.1"/>
    </source>
</evidence>
<evidence type="ECO:0000256" key="2">
    <source>
        <dbReference type="ARBA" id="ARBA00006739"/>
    </source>
</evidence>
<feature type="region of interest" description="Disordered" evidence="5">
    <location>
        <begin position="280"/>
        <end position="342"/>
    </location>
</feature>
<protein>
    <submittedName>
        <fullName evidence="7">Galactosyltransferase-related protein</fullName>
    </submittedName>
</protein>
<keyword evidence="8" id="KW-1185">Reference proteome</keyword>
<name>A0ABT3VEW7_9ACTN</name>
<keyword evidence="4" id="KW-0808">Transferase</keyword>
<dbReference type="Proteomes" id="UP001165590">
    <property type="component" value="Unassembled WGS sequence"/>
</dbReference>
<dbReference type="SUPFAM" id="SSF53448">
    <property type="entry name" value="Nucleotide-diphospho-sugar transferases"/>
    <property type="match status" value="1"/>
</dbReference>
<dbReference type="EMBL" id="JAIFZO010000002">
    <property type="protein sequence ID" value="MCX4237016.1"/>
    <property type="molecule type" value="Genomic_DNA"/>
</dbReference>
<dbReference type="InterPro" id="IPR029044">
    <property type="entry name" value="Nucleotide-diphossugar_trans"/>
</dbReference>
<feature type="compositionally biased region" description="Low complexity" evidence="5">
    <location>
        <begin position="293"/>
        <end position="318"/>
    </location>
</feature>